<dbReference type="InterPro" id="IPR002618">
    <property type="entry name" value="UDPGP_fam"/>
</dbReference>
<dbReference type="FunFam" id="3.90.550.10:FF:000301">
    <property type="entry name" value="Uncharacterized protein"/>
    <property type="match status" value="1"/>
</dbReference>
<protein>
    <recommendedName>
        <fullName evidence="3">UDP-N-acetylglucosamine diphosphorylase</fullName>
        <ecNumber evidence="3">2.7.7.23</ecNumber>
    </recommendedName>
</protein>
<evidence type="ECO:0000256" key="2">
    <source>
        <dbReference type="ARBA" id="ARBA00010401"/>
    </source>
</evidence>
<dbReference type="GO" id="GO:0003977">
    <property type="term" value="F:UDP-N-acetylglucosamine diphosphorylase activity"/>
    <property type="evidence" value="ECO:0007669"/>
    <property type="project" value="UniProtKB-EC"/>
</dbReference>
<dbReference type="EMBL" id="CAJJDP010000114">
    <property type="protein sequence ID" value="CAD8197417.1"/>
    <property type="molecule type" value="Genomic_DNA"/>
</dbReference>
<evidence type="ECO:0000256" key="4">
    <source>
        <dbReference type="ARBA" id="ARBA00022679"/>
    </source>
</evidence>
<name>A0A8S1X8Z5_PAROT</name>
<comment type="caution">
    <text evidence="8">The sequence shown here is derived from an EMBL/GenBank/DDBJ whole genome shotgun (WGS) entry which is preliminary data.</text>
</comment>
<evidence type="ECO:0000256" key="5">
    <source>
        <dbReference type="ARBA" id="ARBA00022695"/>
    </source>
</evidence>
<accession>A0A8S1X8Z5</accession>
<evidence type="ECO:0000256" key="6">
    <source>
        <dbReference type="ARBA" id="ARBA00048493"/>
    </source>
</evidence>
<evidence type="ECO:0000256" key="3">
    <source>
        <dbReference type="ARBA" id="ARBA00012457"/>
    </source>
</evidence>
<dbReference type="GO" id="GO:0006048">
    <property type="term" value="P:UDP-N-acetylglucosamine biosynthetic process"/>
    <property type="evidence" value="ECO:0007669"/>
    <property type="project" value="TreeGrafter"/>
</dbReference>
<reference evidence="8" key="1">
    <citation type="submission" date="2021-01" db="EMBL/GenBank/DDBJ databases">
        <authorList>
            <consortium name="Genoscope - CEA"/>
            <person name="William W."/>
        </authorList>
    </citation>
    <scope>NUCLEOTIDE SEQUENCE</scope>
</reference>
<evidence type="ECO:0000256" key="7">
    <source>
        <dbReference type="SAM" id="MobiDB-lite"/>
    </source>
</evidence>
<proteinExistence type="inferred from homology"/>
<organism evidence="8 9">
    <name type="scientific">Paramecium octaurelia</name>
    <dbReference type="NCBI Taxonomy" id="43137"/>
    <lineage>
        <taxon>Eukaryota</taxon>
        <taxon>Sar</taxon>
        <taxon>Alveolata</taxon>
        <taxon>Ciliophora</taxon>
        <taxon>Intramacronucleata</taxon>
        <taxon>Oligohymenophorea</taxon>
        <taxon>Peniculida</taxon>
        <taxon>Parameciidae</taxon>
        <taxon>Paramecium</taxon>
    </lineage>
</organism>
<dbReference type="AlphaFoldDB" id="A0A8S1X8Z5"/>
<sequence>MRKKVSNLQDYQESKQHHLLNYLSTLEKKDQEKLLEKLESINIRNLLDVFSHYKEKLNENRNINPIRNVLKVSSTSKETLQQYQKLGEKLISEGKVCIAMMAGGQGTRLGFNKAKGMYDIGLPSHKTLFQIFCERILSLQNMIQITMGQCLPIQFFILTSDVNHEETTQYFIENNYFNLQSDQITFFQQDSLPILSTDGEIMLNDHTSILEGPDGNGGIFNSLYNQGYLDYMKCLGIKYIHICPVDNVLCKLCDPIWIGYTEANNLTISSKFVKKAYAEEKVGMHVLINDTPCMIEYSEMTQEDLHKTNDKGDLLYDAGGIAQMICTVEFTYKIYEDPQIRSKLAANYHVAQKKYDYYDLNQRKVIKPESINALKFELFYFDCIPLCSKEQFGLIEVRREDEFAPVKNAPGEKSDTPETAKKFYLDRDQKWVKNCGFSFSQQVELSAKVTYFGEGLEKILPKYLGNKQNPLIITNDRLSTQKQPQLVKQPQPKQQPLQQPQQLQQQSQQSKQSIKQSQKGGVSNQQFYPQVVYYQLVNSVQHSILQPNYFPYQSTPQNSRNILIQDNSVHQSQIFNQRLSIQHQTASQQQLKQVNATAFPTQGISTVSTPKLIHPQTLHQPIMHSQNLLMQKQSIIQPAQVNSSLSPQRVTSYFKQRAATVQRPTMFVQQRQLVASAQQYKPLRTIK</sequence>
<evidence type="ECO:0000256" key="1">
    <source>
        <dbReference type="ARBA" id="ARBA00005208"/>
    </source>
</evidence>
<evidence type="ECO:0000313" key="9">
    <source>
        <dbReference type="Proteomes" id="UP000683925"/>
    </source>
</evidence>
<evidence type="ECO:0000313" key="8">
    <source>
        <dbReference type="EMBL" id="CAD8197417.1"/>
    </source>
</evidence>
<gene>
    <name evidence="8" type="ORF">POCTA_138.1.T1140101</name>
</gene>
<feature type="compositionally biased region" description="Low complexity" evidence="7">
    <location>
        <begin position="481"/>
        <end position="519"/>
    </location>
</feature>
<comment type="pathway">
    <text evidence="1">Nucleotide-sugar biosynthesis; UDP-N-acetyl-alpha-D-glucosamine biosynthesis; UDP-N-acetyl-alpha-D-glucosamine from N-acetyl-alpha-D-glucosamine 1-phosphate: step 1/1.</text>
</comment>
<comment type="similarity">
    <text evidence="2">Belongs to the UDPGP type 1 family.</text>
</comment>
<feature type="region of interest" description="Disordered" evidence="7">
    <location>
        <begin position="480"/>
        <end position="521"/>
    </location>
</feature>
<dbReference type="EC" id="2.7.7.23" evidence="3"/>
<dbReference type="PANTHER" id="PTHR11952">
    <property type="entry name" value="UDP- GLUCOSE PYROPHOSPHORYLASE"/>
    <property type="match status" value="1"/>
</dbReference>
<dbReference type="OrthoDB" id="532420at2759"/>
<dbReference type="PANTHER" id="PTHR11952:SF2">
    <property type="entry name" value="LD24639P"/>
    <property type="match status" value="1"/>
</dbReference>
<comment type="catalytic activity">
    <reaction evidence="6">
        <text>N-acetyl-alpha-D-glucosamine 1-phosphate + UTP + H(+) = UDP-N-acetyl-alpha-D-glucosamine + diphosphate</text>
        <dbReference type="Rhea" id="RHEA:13509"/>
        <dbReference type="ChEBI" id="CHEBI:15378"/>
        <dbReference type="ChEBI" id="CHEBI:33019"/>
        <dbReference type="ChEBI" id="CHEBI:46398"/>
        <dbReference type="ChEBI" id="CHEBI:57705"/>
        <dbReference type="ChEBI" id="CHEBI:57776"/>
        <dbReference type="EC" id="2.7.7.23"/>
    </reaction>
</comment>
<dbReference type="OMA" id="EREXYIM"/>
<dbReference type="InterPro" id="IPR039741">
    <property type="entry name" value="UDP-sugar_pyrophosphorylase"/>
</dbReference>
<keyword evidence="9" id="KW-1185">Reference proteome</keyword>
<keyword evidence="5" id="KW-0548">Nucleotidyltransferase</keyword>
<dbReference type="Proteomes" id="UP000683925">
    <property type="component" value="Unassembled WGS sequence"/>
</dbReference>
<keyword evidence="4" id="KW-0808">Transferase</keyword>
<dbReference type="Pfam" id="PF01704">
    <property type="entry name" value="UDPGP"/>
    <property type="match status" value="1"/>
</dbReference>
<dbReference type="CDD" id="cd04193">
    <property type="entry name" value="UDPGlcNAc_PPase"/>
    <property type="match status" value="1"/>
</dbReference>